<comment type="caution">
    <text evidence="6">The sequence shown here is derived from an EMBL/GenBank/DDBJ whole genome shotgun (WGS) entry which is preliminary data.</text>
</comment>
<organism evidence="6 7">
    <name type="scientific">Bacteroides vicugnae</name>
    <dbReference type="NCBI Taxonomy" id="3037989"/>
    <lineage>
        <taxon>Bacteria</taxon>
        <taxon>Pseudomonadati</taxon>
        <taxon>Bacteroidota</taxon>
        <taxon>Bacteroidia</taxon>
        <taxon>Bacteroidales</taxon>
        <taxon>Bacteroidaceae</taxon>
        <taxon>Bacteroides</taxon>
    </lineage>
</organism>
<keyword evidence="2" id="KW-0479">Metal-binding</keyword>
<name>A0ABU5HTY5_9BACE</name>
<dbReference type="InterPro" id="IPR024607">
    <property type="entry name" value="Sulfatase_CS"/>
</dbReference>
<evidence type="ECO:0000256" key="4">
    <source>
        <dbReference type="ARBA" id="ARBA00022837"/>
    </source>
</evidence>
<dbReference type="EMBL" id="JARZAK010000013">
    <property type="protein sequence ID" value="MDY7259651.1"/>
    <property type="molecule type" value="Genomic_DNA"/>
</dbReference>
<proteinExistence type="inferred from homology"/>
<sequence>MNIKKHLPWLGALLPVVNMQAETKPNVVIIYIDDMGIGDIGCYGGKFVPTPNIDKIAQDGLLFNQYYSSAPVSSPSRCGLTTGTFPITQGINTFLNGKAANKKCEQRNFLNDNAPSMARAFQSAGYATGHIGKWHMGADATCAMPLLLGIMVSTNIYQRMKALTLIRQSLLPTGSGQLKTV</sequence>
<evidence type="ECO:0000256" key="3">
    <source>
        <dbReference type="ARBA" id="ARBA00022801"/>
    </source>
</evidence>
<gene>
    <name evidence="6" type="ORF">QHG74_18235</name>
</gene>
<keyword evidence="7" id="KW-1185">Reference proteome</keyword>
<evidence type="ECO:0000256" key="2">
    <source>
        <dbReference type="ARBA" id="ARBA00022723"/>
    </source>
</evidence>
<dbReference type="InterPro" id="IPR000917">
    <property type="entry name" value="Sulfatase_N"/>
</dbReference>
<keyword evidence="3" id="KW-0378">Hydrolase</keyword>
<comment type="similarity">
    <text evidence="1">Belongs to the sulfatase family.</text>
</comment>
<dbReference type="InterPro" id="IPR050738">
    <property type="entry name" value="Sulfatase"/>
</dbReference>
<dbReference type="InterPro" id="IPR017850">
    <property type="entry name" value="Alkaline_phosphatase_core_sf"/>
</dbReference>
<dbReference type="SUPFAM" id="SSF53649">
    <property type="entry name" value="Alkaline phosphatase-like"/>
    <property type="match status" value="1"/>
</dbReference>
<dbReference type="PROSITE" id="PS00149">
    <property type="entry name" value="SULFATASE_2"/>
    <property type="match status" value="1"/>
</dbReference>
<dbReference type="PANTHER" id="PTHR42693">
    <property type="entry name" value="ARYLSULFATASE FAMILY MEMBER"/>
    <property type="match status" value="1"/>
</dbReference>
<protein>
    <submittedName>
        <fullName evidence="6">Sulfatase-like hydrolase/transferase</fullName>
    </submittedName>
</protein>
<accession>A0ABU5HTY5</accession>
<reference evidence="6 7" key="1">
    <citation type="submission" date="2023-04" db="EMBL/GenBank/DDBJ databases">
        <title>Bacteroides pacosi sp. nov., isolated from the fecal material of an alpaca.</title>
        <authorList>
            <person name="Miller S."/>
            <person name="Hendry M."/>
            <person name="King J."/>
            <person name="Sankaranarayanan K."/>
            <person name="Lawson P.A."/>
        </authorList>
    </citation>
    <scope>NUCLEOTIDE SEQUENCE [LARGE SCALE GENOMIC DNA]</scope>
    <source>
        <strain evidence="6 7">A2-P53</strain>
    </source>
</reference>
<evidence type="ECO:0000256" key="1">
    <source>
        <dbReference type="ARBA" id="ARBA00008779"/>
    </source>
</evidence>
<feature type="domain" description="Sulfatase N-terminal" evidence="5">
    <location>
        <begin position="25"/>
        <end position="138"/>
    </location>
</feature>
<dbReference type="PANTHER" id="PTHR42693:SF33">
    <property type="entry name" value="ARYLSULFATASE"/>
    <property type="match status" value="1"/>
</dbReference>
<dbReference type="Pfam" id="PF00884">
    <property type="entry name" value="Sulfatase"/>
    <property type="match status" value="1"/>
</dbReference>
<evidence type="ECO:0000259" key="5">
    <source>
        <dbReference type="Pfam" id="PF00884"/>
    </source>
</evidence>
<keyword evidence="4" id="KW-0106">Calcium</keyword>
<dbReference type="Gene3D" id="3.40.720.10">
    <property type="entry name" value="Alkaline Phosphatase, subunit A"/>
    <property type="match status" value="1"/>
</dbReference>
<evidence type="ECO:0000313" key="6">
    <source>
        <dbReference type="EMBL" id="MDY7259651.1"/>
    </source>
</evidence>
<dbReference type="Proteomes" id="UP001292913">
    <property type="component" value="Unassembled WGS sequence"/>
</dbReference>
<evidence type="ECO:0000313" key="7">
    <source>
        <dbReference type="Proteomes" id="UP001292913"/>
    </source>
</evidence>